<dbReference type="AlphaFoldDB" id="A0A9Q5N4S3"/>
<sequence>MNVNDASNVSSEPSKPIELADDSMDVDEVPAATTSPYKVVTIPGQPLLVAGLDLPEDFEEEEAEMSSDEDDDEEVDEIEEGESTEVSAAVLLDKSIEEADDADDEDYVPTE</sequence>
<feature type="region of interest" description="Disordered" evidence="1">
    <location>
        <begin position="55"/>
        <end position="111"/>
    </location>
</feature>
<dbReference type="EMBL" id="LNZH02000210">
    <property type="protein sequence ID" value="OCB85306.1"/>
    <property type="molecule type" value="Genomic_DNA"/>
</dbReference>
<feature type="region of interest" description="Disordered" evidence="1">
    <location>
        <begin position="1"/>
        <end position="23"/>
    </location>
</feature>
<feature type="compositionally biased region" description="Polar residues" evidence="1">
    <location>
        <begin position="1"/>
        <end position="13"/>
    </location>
</feature>
<feature type="compositionally biased region" description="Acidic residues" evidence="1">
    <location>
        <begin position="98"/>
        <end position="111"/>
    </location>
</feature>
<keyword evidence="3" id="KW-1185">Reference proteome</keyword>
<gene>
    <name evidence="2" type="ORF">A7U60_g7611</name>
</gene>
<comment type="caution">
    <text evidence="2">The sequence shown here is derived from an EMBL/GenBank/DDBJ whole genome shotgun (WGS) entry which is preliminary data.</text>
</comment>
<accession>A0A9Q5N4S3</accession>
<protein>
    <submittedName>
        <fullName evidence="2">Uncharacterized protein</fullName>
    </submittedName>
</protein>
<proteinExistence type="predicted"/>
<name>A0A9Q5N4S3_SANBA</name>
<reference evidence="2" key="1">
    <citation type="submission" date="2016-06" db="EMBL/GenBank/DDBJ databases">
        <title>Draft Genome sequence of the fungus Inonotus baumii.</title>
        <authorList>
            <person name="Zhu H."/>
            <person name="Lin W."/>
        </authorList>
    </citation>
    <scope>NUCLEOTIDE SEQUENCE</scope>
    <source>
        <strain evidence="2">821</strain>
    </source>
</reference>
<feature type="compositionally biased region" description="Acidic residues" evidence="1">
    <location>
        <begin position="55"/>
        <end position="83"/>
    </location>
</feature>
<evidence type="ECO:0000313" key="3">
    <source>
        <dbReference type="Proteomes" id="UP000757232"/>
    </source>
</evidence>
<evidence type="ECO:0000313" key="2">
    <source>
        <dbReference type="EMBL" id="OCB85306.1"/>
    </source>
</evidence>
<dbReference type="Proteomes" id="UP000757232">
    <property type="component" value="Unassembled WGS sequence"/>
</dbReference>
<evidence type="ECO:0000256" key="1">
    <source>
        <dbReference type="SAM" id="MobiDB-lite"/>
    </source>
</evidence>
<organism evidence="2 3">
    <name type="scientific">Sanghuangporus baumii</name>
    <name type="common">Phellinus baumii</name>
    <dbReference type="NCBI Taxonomy" id="108892"/>
    <lineage>
        <taxon>Eukaryota</taxon>
        <taxon>Fungi</taxon>
        <taxon>Dikarya</taxon>
        <taxon>Basidiomycota</taxon>
        <taxon>Agaricomycotina</taxon>
        <taxon>Agaricomycetes</taxon>
        <taxon>Hymenochaetales</taxon>
        <taxon>Hymenochaetaceae</taxon>
        <taxon>Sanghuangporus</taxon>
    </lineage>
</organism>